<feature type="compositionally biased region" description="Basic and acidic residues" evidence="1">
    <location>
        <begin position="97"/>
        <end position="111"/>
    </location>
</feature>
<feature type="compositionally biased region" description="Polar residues" evidence="1">
    <location>
        <begin position="22"/>
        <end position="37"/>
    </location>
</feature>
<feature type="compositionally biased region" description="Low complexity" evidence="1">
    <location>
        <begin position="144"/>
        <end position="155"/>
    </location>
</feature>
<evidence type="ECO:0000313" key="2">
    <source>
        <dbReference type="EMBL" id="KAK5698931.1"/>
    </source>
</evidence>
<accession>A0AAN8A0X1</accession>
<gene>
    <name evidence="2" type="ORF">LTR97_006580</name>
</gene>
<dbReference type="AlphaFoldDB" id="A0AAN8A0X1"/>
<dbReference type="EMBL" id="JAVRQU010000009">
    <property type="protein sequence ID" value="KAK5698931.1"/>
    <property type="molecule type" value="Genomic_DNA"/>
</dbReference>
<protein>
    <submittedName>
        <fullName evidence="2">Uncharacterized protein</fullName>
    </submittedName>
</protein>
<dbReference type="Proteomes" id="UP001310594">
    <property type="component" value="Unassembled WGS sequence"/>
</dbReference>
<organism evidence="2 3">
    <name type="scientific">Elasticomyces elasticus</name>
    <dbReference type="NCBI Taxonomy" id="574655"/>
    <lineage>
        <taxon>Eukaryota</taxon>
        <taxon>Fungi</taxon>
        <taxon>Dikarya</taxon>
        <taxon>Ascomycota</taxon>
        <taxon>Pezizomycotina</taxon>
        <taxon>Dothideomycetes</taxon>
        <taxon>Dothideomycetidae</taxon>
        <taxon>Mycosphaerellales</taxon>
        <taxon>Teratosphaeriaceae</taxon>
        <taxon>Elasticomyces</taxon>
    </lineage>
</organism>
<feature type="region of interest" description="Disordered" evidence="1">
    <location>
        <begin position="1"/>
        <end position="184"/>
    </location>
</feature>
<reference evidence="2" key="1">
    <citation type="submission" date="2023-08" db="EMBL/GenBank/DDBJ databases">
        <title>Black Yeasts Isolated from many extreme environments.</title>
        <authorList>
            <person name="Coleine C."/>
            <person name="Stajich J.E."/>
            <person name="Selbmann L."/>
        </authorList>
    </citation>
    <scope>NUCLEOTIDE SEQUENCE</scope>
    <source>
        <strain evidence="2">CCFEE 5810</strain>
    </source>
</reference>
<evidence type="ECO:0000313" key="3">
    <source>
        <dbReference type="Proteomes" id="UP001310594"/>
    </source>
</evidence>
<feature type="compositionally biased region" description="Polar residues" evidence="1">
    <location>
        <begin position="61"/>
        <end position="72"/>
    </location>
</feature>
<name>A0AAN8A0X1_9PEZI</name>
<sequence length="184" mass="18600">MSAEYEGQDPIAIAQQAERDLNSNAAKTGASTDTQGNRRGHGASDSTNESGVDENVENRFPGSSVNYGSSASGAGDNRDISLEEGGDINPDTGKLFKAKDYEGLGGPEDKAQAYSEAFGGDNAVRGNIRQQGESGALRDEARDGPSGQPVSSSGPGYTGHGASGQDSGPGASHDKGTGYSGTGP</sequence>
<proteinExistence type="predicted"/>
<evidence type="ECO:0000256" key="1">
    <source>
        <dbReference type="SAM" id="MobiDB-lite"/>
    </source>
</evidence>
<comment type="caution">
    <text evidence="2">The sequence shown here is derived from an EMBL/GenBank/DDBJ whole genome shotgun (WGS) entry which is preliminary data.</text>
</comment>